<name>A4G5T2_HERAR</name>
<dbReference type="OrthoDB" id="3687827at2"/>
<dbReference type="NCBIfam" id="TIGR00229">
    <property type="entry name" value="sensory_box"/>
    <property type="match status" value="1"/>
</dbReference>
<dbReference type="PROSITE" id="PS50113">
    <property type="entry name" value="PAC"/>
    <property type="match status" value="1"/>
</dbReference>
<dbReference type="HOGENOM" id="CLU_144643_0_0_4"/>
<organism evidence="3 4">
    <name type="scientific">Herminiimonas arsenicoxydans</name>
    <dbReference type="NCBI Taxonomy" id="204773"/>
    <lineage>
        <taxon>Bacteria</taxon>
        <taxon>Pseudomonadati</taxon>
        <taxon>Pseudomonadota</taxon>
        <taxon>Betaproteobacteria</taxon>
        <taxon>Burkholderiales</taxon>
        <taxon>Oxalobacteraceae</taxon>
        <taxon>Herminiimonas</taxon>
    </lineage>
</organism>
<accession>A4G5T2</accession>
<dbReference type="SMART" id="SM00091">
    <property type="entry name" value="PAS"/>
    <property type="match status" value="1"/>
</dbReference>
<feature type="domain" description="PAC" evidence="2">
    <location>
        <begin position="84"/>
        <end position="136"/>
    </location>
</feature>
<dbReference type="SMART" id="SM00086">
    <property type="entry name" value="PAC"/>
    <property type="match status" value="1"/>
</dbReference>
<keyword evidence="4" id="KW-1185">Reference proteome</keyword>
<dbReference type="SUPFAM" id="SSF55785">
    <property type="entry name" value="PYP-like sensor domain (PAS domain)"/>
    <property type="match status" value="1"/>
</dbReference>
<dbReference type="PROSITE" id="PS50112">
    <property type="entry name" value="PAS"/>
    <property type="match status" value="1"/>
</dbReference>
<feature type="domain" description="PAS" evidence="1">
    <location>
        <begin position="7"/>
        <end position="77"/>
    </location>
</feature>
<dbReference type="InterPro" id="IPR013767">
    <property type="entry name" value="PAS_fold"/>
</dbReference>
<dbReference type="InterPro" id="IPR000014">
    <property type="entry name" value="PAS"/>
</dbReference>
<dbReference type="EMBL" id="CU207211">
    <property type="protein sequence ID" value="CAL61869.1"/>
    <property type="molecule type" value="Genomic_DNA"/>
</dbReference>
<dbReference type="Gene3D" id="3.30.450.20">
    <property type="entry name" value="PAS domain"/>
    <property type="match status" value="1"/>
</dbReference>
<dbReference type="InterPro" id="IPR000700">
    <property type="entry name" value="PAS-assoc_C"/>
</dbReference>
<dbReference type="Pfam" id="PF00989">
    <property type="entry name" value="PAS"/>
    <property type="match status" value="1"/>
</dbReference>
<dbReference type="KEGG" id="har:HEAR1712"/>
<dbReference type="AlphaFoldDB" id="A4G5T2"/>
<evidence type="ECO:0000259" key="2">
    <source>
        <dbReference type="PROSITE" id="PS50113"/>
    </source>
</evidence>
<evidence type="ECO:0000313" key="3">
    <source>
        <dbReference type="EMBL" id="CAL61869.1"/>
    </source>
</evidence>
<proteinExistence type="predicted"/>
<dbReference type="InterPro" id="IPR001610">
    <property type="entry name" value="PAC"/>
</dbReference>
<evidence type="ECO:0000259" key="1">
    <source>
        <dbReference type="PROSITE" id="PS50112"/>
    </source>
</evidence>
<dbReference type="eggNOG" id="COG2461">
    <property type="taxonomic scope" value="Bacteria"/>
</dbReference>
<dbReference type="GO" id="GO:0006355">
    <property type="term" value="P:regulation of DNA-templated transcription"/>
    <property type="evidence" value="ECO:0007669"/>
    <property type="project" value="InterPro"/>
</dbReference>
<protein>
    <submittedName>
        <fullName evidence="3">Uncharacterized protein</fullName>
    </submittedName>
</protein>
<reference evidence="3 4" key="1">
    <citation type="journal article" date="2007" name="PLoS Genet.">
        <title>A tale of two oxidation states: bacterial colonization of arsenic-rich environments.</title>
        <authorList>
            <person name="Muller D."/>
            <person name="Medigue C."/>
            <person name="Koechler S."/>
            <person name="Barbe V."/>
            <person name="Barakat M."/>
            <person name="Talla E."/>
            <person name="Bonnefoy V."/>
            <person name="Krin E."/>
            <person name="Arsene-Ploetze F."/>
            <person name="Carapito C."/>
            <person name="Chandler M."/>
            <person name="Cournoyer B."/>
            <person name="Cruveiller S."/>
            <person name="Dossat C."/>
            <person name="Duval S."/>
            <person name="Heymann M."/>
            <person name="Leize E."/>
            <person name="Lieutaud A."/>
            <person name="Lievremont D."/>
            <person name="Makita Y."/>
            <person name="Mangenot S."/>
            <person name="Nitschke W."/>
            <person name="Ortet P."/>
            <person name="Perdrial N."/>
            <person name="Schoepp B."/>
            <person name="Siguier N."/>
            <person name="Simeonova D.D."/>
            <person name="Rouy Z."/>
            <person name="Segurens B."/>
            <person name="Turlin E."/>
            <person name="Vallenet D."/>
            <person name="Van Dorsselaer A."/>
            <person name="Weiss S."/>
            <person name="Weissenbach J."/>
            <person name="Lett M.C."/>
            <person name="Danchin A."/>
            <person name="Bertin P.N."/>
        </authorList>
    </citation>
    <scope>NUCLEOTIDE SEQUENCE [LARGE SCALE GENOMIC DNA]</scope>
    <source>
        <strain evidence="4">ULPAs1</strain>
    </source>
</reference>
<dbReference type="InterPro" id="IPR035965">
    <property type="entry name" value="PAS-like_dom_sf"/>
</dbReference>
<evidence type="ECO:0000313" key="4">
    <source>
        <dbReference type="Proteomes" id="UP000006697"/>
    </source>
</evidence>
<dbReference type="STRING" id="204773.HEAR1712"/>
<gene>
    <name evidence="3" type="ordered locus">HEAR1712</name>
</gene>
<sequence length="154" mass="16785">MQTNNVDLALSKAIVDQAPDAIIFADTGGLIRVWNSGAERIFGHMAADVIGGPLDIIIPERMLAAHNKGFDHAVSTGEMKYVNKVLTTRSMHKDGSRIYIDMSFGMVRDPDGKIMGALAVARDITERFANESAQRVRIAELEKAVQEKTGNTAE</sequence>
<dbReference type="Proteomes" id="UP000006697">
    <property type="component" value="Chromosome"/>
</dbReference>
<dbReference type="CDD" id="cd00130">
    <property type="entry name" value="PAS"/>
    <property type="match status" value="1"/>
</dbReference>